<feature type="domain" description="Mycothiol-dependent maleylpyruvate isomerase metal-binding" evidence="1">
    <location>
        <begin position="8"/>
        <end position="133"/>
    </location>
</feature>
<dbReference type="GO" id="GO:0046872">
    <property type="term" value="F:metal ion binding"/>
    <property type="evidence" value="ECO:0007669"/>
    <property type="project" value="InterPro"/>
</dbReference>
<evidence type="ECO:0000313" key="2">
    <source>
        <dbReference type="EMBL" id="ADD39919.1"/>
    </source>
</evidence>
<dbReference type="InterPro" id="IPR034660">
    <property type="entry name" value="DinB/YfiT-like"/>
</dbReference>
<dbReference type="eggNOG" id="COG1576">
    <property type="taxonomic scope" value="Bacteria"/>
</dbReference>
<dbReference type="Gene3D" id="1.20.120.450">
    <property type="entry name" value="dinb family like domain"/>
    <property type="match status" value="1"/>
</dbReference>
<accession>D3Q1S1</accession>
<dbReference type="AlphaFoldDB" id="D3Q1S1"/>
<dbReference type="InterPro" id="IPR017517">
    <property type="entry name" value="Maleyloyr_isom"/>
</dbReference>
<dbReference type="SUPFAM" id="SSF109854">
    <property type="entry name" value="DinB/YfiT-like putative metalloenzymes"/>
    <property type="match status" value="1"/>
</dbReference>
<dbReference type="NCBIfam" id="TIGR03083">
    <property type="entry name" value="maleylpyruvate isomerase family mycothiol-dependent enzyme"/>
    <property type="match status" value="1"/>
</dbReference>
<keyword evidence="3" id="KW-1185">Reference proteome</keyword>
<dbReference type="STRING" id="446470.Snas_0200"/>
<evidence type="ECO:0000313" key="3">
    <source>
        <dbReference type="Proteomes" id="UP000000844"/>
    </source>
</evidence>
<dbReference type="InterPro" id="IPR017520">
    <property type="entry name" value="CHP03086"/>
</dbReference>
<dbReference type="HOGENOM" id="CLU_051661_1_0_11"/>
<dbReference type="OrthoDB" id="5185819at2"/>
<dbReference type="InterPro" id="IPR024344">
    <property type="entry name" value="MDMPI_metal-binding"/>
</dbReference>
<dbReference type="NCBIfam" id="TIGR03086">
    <property type="entry name" value="TIGR03086 family metal-binding protein"/>
    <property type="match status" value="1"/>
</dbReference>
<dbReference type="Pfam" id="PF11716">
    <property type="entry name" value="MDMPI_N"/>
    <property type="match status" value="1"/>
</dbReference>
<proteinExistence type="predicted"/>
<gene>
    <name evidence="2" type="ordered locus">Snas_0200</name>
</gene>
<dbReference type="RefSeq" id="WP_013015490.1">
    <property type="nucleotide sequence ID" value="NC_013947.1"/>
</dbReference>
<reference evidence="2 3" key="1">
    <citation type="journal article" date="2009" name="Stand. Genomic Sci.">
        <title>Complete genome sequence of Stackebrandtia nassauensis type strain (LLR-40K-21).</title>
        <authorList>
            <person name="Munk C."/>
            <person name="Lapidus A."/>
            <person name="Copeland A."/>
            <person name="Jando M."/>
            <person name="Mayilraj S."/>
            <person name="Glavina Del Rio T."/>
            <person name="Nolan M."/>
            <person name="Chen F."/>
            <person name="Lucas S."/>
            <person name="Tice H."/>
            <person name="Cheng J.F."/>
            <person name="Han C."/>
            <person name="Detter J.C."/>
            <person name="Bruce D."/>
            <person name="Goodwin L."/>
            <person name="Chain P."/>
            <person name="Pitluck S."/>
            <person name="Goker M."/>
            <person name="Ovchinikova G."/>
            <person name="Pati A."/>
            <person name="Ivanova N."/>
            <person name="Mavromatis K."/>
            <person name="Chen A."/>
            <person name="Palaniappan K."/>
            <person name="Land M."/>
            <person name="Hauser L."/>
            <person name="Chang Y.J."/>
            <person name="Jeffries C.D."/>
            <person name="Bristow J."/>
            <person name="Eisen J.A."/>
            <person name="Markowitz V."/>
            <person name="Hugenholtz P."/>
            <person name="Kyrpides N.C."/>
            <person name="Klenk H.P."/>
        </authorList>
    </citation>
    <scope>NUCLEOTIDE SEQUENCE [LARGE SCALE GENOMIC DNA]</scope>
    <source>
        <strain evidence="3">DSM 44728 / CIP 108903 / NRRL B-16338 / NBRC 102104 / LLR-40K-21</strain>
    </source>
</reference>
<dbReference type="KEGG" id="sna:Snas_0200"/>
<protein>
    <recommendedName>
        <fullName evidence="1">Mycothiol-dependent maleylpyruvate isomerase metal-binding domain-containing protein</fullName>
    </recommendedName>
</protein>
<name>D3Q1S1_STANL</name>
<dbReference type="Proteomes" id="UP000000844">
    <property type="component" value="Chromosome"/>
</dbReference>
<evidence type="ECO:0000259" key="1">
    <source>
        <dbReference type="Pfam" id="PF11716"/>
    </source>
</evidence>
<dbReference type="EMBL" id="CP001778">
    <property type="protein sequence ID" value="ADD39919.1"/>
    <property type="molecule type" value="Genomic_DNA"/>
</dbReference>
<organism evidence="2 3">
    <name type="scientific">Stackebrandtia nassauensis (strain DSM 44728 / CIP 108903 / NRRL B-16338 / NBRC 102104 / LLR-40K-21)</name>
    <dbReference type="NCBI Taxonomy" id="446470"/>
    <lineage>
        <taxon>Bacteria</taxon>
        <taxon>Bacillati</taxon>
        <taxon>Actinomycetota</taxon>
        <taxon>Actinomycetes</taxon>
        <taxon>Glycomycetales</taxon>
        <taxon>Glycomycetaceae</taxon>
        <taxon>Stackebrandtia</taxon>
    </lineage>
</organism>
<sequence>METMTAYRRAQDGFDQVMAAVGDEQWDRPSTCAEWTIRDVAGHVIWGQRQLRAWAVGEEYESPTGFPGSSKPGELAADDPLATWRTARAAADEALTDETLARVVTIGGPVGDIPVIGVAELLTTDLLGHSWDIGHAAGQDVRLDAELLPGSMEWSRKYVSRSAALFGPEVTPEADADDQDRLLAYLGRRPGQHLAS</sequence>